<name>A0AAQ4FBN2_AMBAM</name>
<sequence>MLSFLFAGAQHELERVPVISTEVVQIRLVCEFPALPDQTLLCHREMPSSLEILDLIETTVSAGETSGSEAVPCRVLMNTSITSLHAMESFGLCCGASDEQPGASRSINAAYDLQKKF</sequence>
<comment type="caution">
    <text evidence="1">The sequence shown here is derived from an EMBL/GenBank/DDBJ whole genome shotgun (WGS) entry which is preliminary data.</text>
</comment>
<accession>A0AAQ4FBN2</accession>
<dbReference type="AlphaFoldDB" id="A0AAQ4FBN2"/>
<dbReference type="Proteomes" id="UP001321473">
    <property type="component" value="Unassembled WGS sequence"/>
</dbReference>
<gene>
    <name evidence="1" type="ORF">V5799_009438</name>
</gene>
<evidence type="ECO:0000313" key="1">
    <source>
        <dbReference type="EMBL" id="KAK8784193.1"/>
    </source>
</evidence>
<protein>
    <submittedName>
        <fullName evidence="1">Uncharacterized protein</fullName>
    </submittedName>
</protein>
<evidence type="ECO:0000313" key="2">
    <source>
        <dbReference type="Proteomes" id="UP001321473"/>
    </source>
</evidence>
<reference evidence="1 2" key="1">
    <citation type="journal article" date="2023" name="Arcadia Sci">
        <title>De novo assembly of a long-read Amblyomma americanum tick genome.</title>
        <authorList>
            <person name="Chou S."/>
            <person name="Poskanzer K.E."/>
            <person name="Rollins M."/>
            <person name="Thuy-Boun P.S."/>
        </authorList>
    </citation>
    <scope>NUCLEOTIDE SEQUENCE [LARGE SCALE GENOMIC DNA]</scope>
    <source>
        <strain evidence="1">F_SG_1</strain>
        <tissue evidence="1">Salivary glands</tissue>
    </source>
</reference>
<dbReference type="EMBL" id="JARKHS020004759">
    <property type="protein sequence ID" value="KAK8784193.1"/>
    <property type="molecule type" value="Genomic_DNA"/>
</dbReference>
<organism evidence="1 2">
    <name type="scientific">Amblyomma americanum</name>
    <name type="common">Lone star tick</name>
    <dbReference type="NCBI Taxonomy" id="6943"/>
    <lineage>
        <taxon>Eukaryota</taxon>
        <taxon>Metazoa</taxon>
        <taxon>Ecdysozoa</taxon>
        <taxon>Arthropoda</taxon>
        <taxon>Chelicerata</taxon>
        <taxon>Arachnida</taxon>
        <taxon>Acari</taxon>
        <taxon>Parasitiformes</taxon>
        <taxon>Ixodida</taxon>
        <taxon>Ixodoidea</taxon>
        <taxon>Ixodidae</taxon>
        <taxon>Amblyomminae</taxon>
        <taxon>Amblyomma</taxon>
    </lineage>
</organism>
<proteinExistence type="predicted"/>
<keyword evidence="2" id="KW-1185">Reference proteome</keyword>